<dbReference type="EMBL" id="CP000830">
    <property type="protein sequence ID" value="ABV95014.1"/>
    <property type="molecule type" value="Genomic_DNA"/>
</dbReference>
<dbReference type="HOGENOM" id="CLU_006338_0_0_5"/>
<dbReference type="KEGG" id="dsh:Dshi_3281"/>
<gene>
    <name evidence="2" type="ordered locus">Dshi_3281</name>
</gene>
<evidence type="ECO:0000313" key="3">
    <source>
        <dbReference type="Proteomes" id="UP000006833"/>
    </source>
</evidence>
<sequence>MARDFSLDETHQAAAGSILINEVLGSTTGPDAEYIELIGTPGASLAGLSLIVVEGDAGSPVGNIDQRLDFGPDDAIAGNGFFLVASVQAQLVYGVGTNLELPENFLENSSYTLALVETASLSDGAVSGSEVVLDAVGVTDGGPEDTFFFGAPVIGPDGSFLPAGVGRIVDGVDTDTAADWQILNFNNETPNDPTFGEAAPVPLVINEVLGSTTGPDSEYIELFGTPGASLAGLSIIVIEGDNGSPQGNIDAQFDFGPGDVIGDNGFFLIANATAAGTYDVTPNLALPDNFIENSTYTIALVETGSITDGVVTGTEVVLDAVGVTDGGDGDQTFFGAPEVGPDSSFLPAGVGRIADGVDTDTAADWQILSFNNDAPNDPTPGTGDSGGGGGDVSLDDDPTLLSAIQGDGDESPLVGTEVVIEVVVTGDYQDGDADSFRELGGFFAMEEPEDFDADTATSEGIFVDDSGLAAPLDVAEGDIVRVVGIVQEDFGRTVLVASQMRVEVAGAYEDIADLAVETDLPGLEDREAFESMLIEITETLTITESFDYEQFGEITVSSEGVLYQYTQLNAPDVDGNAANAAFVADNTIQIDDGSDGRRSDLSPLFEPDGDLIGGVADGPRLGQDLEPIIGVVDFNFGEYKLRLPQAASFEAIAESNPRPEEAPDVGGSLKVVSFNVLNYFTTLEGLTDNGNTPRGAESPEELERQAEKLVSAFLEMDADVYGLIELENDFASDPNDPTDVTAIQDLVDRLNAASGAEIYDFVDPGQEFVGTDAIAVGFIYKTTTVGLVGDAAILDTQAFLDPLDDGDDSNGDETPNGDSFNRAAVAQTFVEIESGGEFTAVVNHFKSKGSLTGAAEDENAGDGAGNNNATREAAAAELAAWLETNPTGSDDPDVLILGDLNSYARETPITTLEDAGYTNLVRALSGEEAYGYRFSGEVGSLDYAMGTDSMTSQVTGAVEWTINSDEFVIYDYNEESTFGSPILRPTDQGLFDGTNPARNSDHDPVIVGLDLESDRINEILGNVRSNFLRGTDEADRIDGQGGAIDVMTGNGGADVFVFFDEEGLNNRLRITDYTVGEDVIDLAGLEVRSVFEGARGVTIRLDTDGVDYIRVLGVSDIDDIAFL</sequence>
<dbReference type="CDD" id="cd04486">
    <property type="entry name" value="YhcR_OBF_like"/>
    <property type="match status" value="1"/>
</dbReference>
<keyword evidence="2" id="KW-0540">Nuclease</keyword>
<feature type="region of interest" description="Disordered" evidence="1">
    <location>
        <begin position="369"/>
        <end position="408"/>
    </location>
</feature>
<dbReference type="NCBIfam" id="NF033681">
    <property type="entry name" value="ExeM_NucH_DNase"/>
    <property type="match status" value="1"/>
</dbReference>
<dbReference type="PANTHER" id="PTHR42834">
    <property type="entry name" value="ENDONUCLEASE/EXONUCLEASE/PHOSPHATASE FAMILY PROTEIN (AFU_ORTHOLOGUE AFUA_3G09210)"/>
    <property type="match status" value="1"/>
</dbReference>
<dbReference type="SUPFAM" id="SSF56219">
    <property type="entry name" value="DNase I-like"/>
    <property type="match status" value="1"/>
</dbReference>
<dbReference type="eggNOG" id="COG2374">
    <property type="taxonomic scope" value="Bacteria"/>
</dbReference>
<dbReference type="Gene3D" id="3.60.10.10">
    <property type="entry name" value="Endonuclease/exonuclease/phosphatase"/>
    <property type="match status" value="1"/>
</dbReference>
<organism evidence="2 3">
    <name type="scientific">Dinoroseobacter shibae (strain DSM 16493 / NCIMB 14021 / DFL 12)</name>
    <dbReference type="NCBI Taxonomy" id="398580"/>
    <lineage>
        <taxon>Bacteria</taxon>
        <taxon>Pseudomonadati</taxon>
        <taxon>Pseudomonadota</taxon>
        <taxon>Alphaproteobacteria</taxon>
        <taxon>Rhodobacterales</taxon>
        <taxon>Roseobacteraceae</taxon>
        <taxon>Dinoroseobacter</taxon>
    </lineage>
</organism>
<dbReference type="InterPro" id="IPR047971">
    <property type="entry name" value="ExeM-like"/>
</dbReference>
<evidence type="ECO:0000256" key="1">
    <source>
        <dbReference type="SAM" id="MobiDB-lite"/>
    </source>
</evidence>
<keyword evidence="2" id="KW-0378">Hydrolase</keyword>
<dbReference type="PANTHER" id="PTHR42834:SF1">
    <property type="entry name" value="ENDONUCLEASE_EXONUCLEASE_PHOSPHATASE FAMILY PROTEIN (AFU_ORTHOLOGUE AFUA_3G09210)"/>
    <property type="match status" value="1"/>
</dbReference>
<dbReference type="InterPro" id="IPR036691">
    <property type="entry name" value="Endo/exonu/phosph_ase_sf"/>
</dbReference>
<dbReference type="Proteomes" id="UP000006833">
    <property type="component" value="Chromosome"/>
</dbReference>
<keyword evidence="2" id="KW-0269">Exonuclease</keyword>
<evidence type="ECO:0000313" key="2">
    <source>
        <dbReference type="EMBL" id="ABV95014.1"/>
    </source>
</evidence>
<keyword evidence="2" id="KW-0255">Endonuclease</keyword>
<dbReference type="GO" id="GO:0004527">
    <property type="term" value="F:exonuclease activity"/>
    <property type="evidence" value="ECO:0007669"/>
    <property type="project" value="UniProtKB-KW"/>
</dbReference>
<keyword evidence="3" id="KW-1185">Reference proteome</keyword>
<name>A8LMT9_DINSH</name>
<protein>
    <submittedName>
        <fullName evidence="2">Putative endonuclease/exonuclease/phosphatase</fullName>
    </submittedName>
</protein>
<proteinExistence type="predicted"/>
<dbReference type="STRING" id="398580.Dshi_3281"/>
<reference evidence="3" key="1">
    <citation type="journal article" date="2010" name="ISME J.">
        <title>The complete genome sequence of the algal symbiont Dinoroseobacter shibae: a hitchhiker's guide to life in the sea.</title>
        <authorList>
            <person name="Wagner-Dobler I."/>
            <person name="Ballhausen B."/>
            <person name="Berger M."/>
            <person name="Brinkhoff T."/>
            <person name="Buchholz I."/>
            <person name="Bunk B."/>
            <person name="Cypionka H."/>
            <person name="Daniel R."/>
            <person name="Drepper T."/>
            <person name="Gerdts G."/>
            <person name="Hahnke S."/>
            <person name="Han C."/>
            <person name="Jahn D."/>
            <person name="Kalhoefer D."/>
            <person name="Kiss H."/>
            <person name="Klenk H.P."/>
            <person name="Kyrpides N."/>
            <person name="Liebl W."/>
            <person name="Liesegang H."/>
            <person name="Meincke L."/>
            <person name="Pati A."/>
            <person name="Petersen J."/>
            <person name="Piekarski T."/>
            <person name="Pommerenke C."/>
            <person name="Pradella S."/>
            <person name="Pukall R."/>
            <person name="Rabus R."/>
            <person name="Stackebrandt E."/>
            <person name="Thole S."/>
            <person name="Thompson L."/>
            <person name="Tielen P."/>
            <person name="Tomasch J."/>
            <person name="von Jan M."/>
            <person name="Wanphrut N."/>
            <person name="Wichels A."/>
            <person name="Zech H."/>
            <person name="Simon M."/>
        </authorList>
    </citation>
    <scope>NUCLEOTIDE SEQUENCE [LARGE SCALE GENOMIC DNA]</scope>
    <source>
        <strain evidence="3">DSM 16493 / NCIMB 14021 / DFL 12</strain>
    </source>
</reference>
<dbReference type="AlphaFoldDB" id="A8LMT9"/>
<dbReference type="GO" id="GO:0004519">
    <property type="term" value="F:endonuclease activity"/>
    <property type="evidence" value="ECO:0007669"/>
    <property type="project" value="UniProtKB-KW"/>
</dbReference>
<accession>A8LMT9</accession>